<dbReference type="Pfam" id="PF04266">
    <property type="entry name" value="ASCH"/>
    <property type="match status" value="1"/>
</dbReference>
<dbReference type="EMBL" id="EQ974609">
    <property type="protein sequence ID" value="EEF28542.1"/>
    <property type="molecule type" value="Genomic_DNA"/>
</dbReference>
<accession>B9T6H1</accession>
<dbReference type="Gene3D" id="2.30.130.30">
    <property type="entry name" value="Hypothetical protein"/>
    <property type="match status" value="1"/>
</dbReference>
<dbReference type="AlphaFoldDB" id="B9T6H1"/>
<dbReference type="InParanoid" id="B9T6H1"/>
<feature type="domain" description="ASCH" evidence="1">
    <location>
        <begin position="128"/>
        <end position="231"/>
    </location>
</feature>
<dbReference type="SMART" id="SM01022">
    <property type="entry name" value="ASCH"/>
    <property type="match status" value="1"/>
</dbReference>
<dbReference type="CDD" id="cd06555">
    <property type="entry name" value="ASCH_PF0470_like"/>
    <property type="match status" value="1"/>
</dbReference>
<dbReference type="FunCoup" id="B9T6H1">
    <property type="interactions" value="269"/>
</dbReference>
<dbReference type="Proteomes" id="UP000008311">
    <property type="component" value="Unassembled WGS sequence"/>
</dbReference>
<dbReference type="InterPro" id="IPR015947">
    <property type="entry name" value="PUA-like_sf"/>
</dbReference>
<reference evidence="3" key="1">
    <citation type="journal article" date="2010" name="Nat. Biotechnol.">
        <title>Draft genome sequence of the oilseed species Ricinus communis.</title>
        <authorList>
            <person name="Chan A.P."/>
            <person name="Crabtree J."/>
            <person name="Zhao Q."/>
            <person name="Lorenzi H."/>
            <person name="Orvis J."/>
            <person name="Puiu D."/>
            <person name="Melake-Berhan A."/>
            <person name="Jones K.M."/>
            <person name="Redman J."/>
            <person name="Chen G."/>
            <person name="Cahoon E.B."/>
            <person name="Gedil M."/>
            <person name="Stanke M."/>
            <person name="Haas B.J."/>
            <person name="Wortman J.R."/>
            <person name="Fraser-Liggett C.M."/>
            <person name="Ravel J."/>
            <person name="Rabinowicz P.D."/>
        </authorList>
    </citation>
    <scope>NUCLEOTIDE SEQUENCE [LARGE SCALE GENOMIC DNA]</scope>
    <source>
        <strain evidence="3">cv. Hale</strain>
    </source>
</reference>
<dbReference type="eggNOG" id="ENOG502QW79">
    <property type="taxonomic scope" value="Eukaryota"/>
</dbReference>
<evidence type="ECO:0000313" key="2">
    <source>
        <dbReference type="EMBL" id="EEF28542.1"/>
    </source>
</evidence>
<protein>
    <recommendedName>
        <fullName evidence="1">ASCH domain-containing protein</fullName>
    </recommendedName>
</protein>
<organism evidence="2 3">
    <name type="scientific">Ricinus communis</name>
    <name type="common">Castor bean</name>
    <dbReference type="NCBI Taxonomy" id="3988"/>
    <lineage>
        <taxon>Eukaryota</taxon>
        <taxon>Viridiplantae</taxon>
        <taxon>Streptophyta</taxon>
        <taxon>Embryophyta</taxon>
        <taxon>Tracheophyta</taxon>
        <taxon>Spermatophyta</taxon>
        <taxon>Magnoliopsida</taxon>
        <taxon>eudicotyledons</taxon>
        <taxon>Gunneridae</taxon>
        <taxon>Pentapetalae</taxon>
        <taxon>rosids</taxon>
        <taxon>fabids</taxon>
        <taxon>Malpighiales</taxon>
        <taxon>Euphorbiaceae</taxon>
        <taxon>Acalyphoideae</taxon>
        <taxon>Acalypheae</taxon>
        <taxon>Ricinus</taxon>
    </lineage>
</organism>
<dbReference type="SUPFAM" id="SSF88697">
    <property type="entry name" value="PUA domain-like"/>
    <property type="match status" value="1"/>
</dbReference>
<dbReference type="PANTHER" id="PTHR34204:SF2">
    <property type="entry name" value="RNA-BINDING ASCH DOMAIN PROTEIN"/>
    <property type="match status" value="1"/>
</dbReference>
<evidence type="ECO:0000259" key="1">
    <source>
        <dbReference type="SMART" id="SM01022"/>
    </source>
</evidence>
<evidence type="ECO:0000313" key="3">
    <source>
        <dbReference type="Proteomes" id="UP000008311"/>
    </source>
</evidence>
<sequence length="370" mass="41481">MEQLRNRIEEIVKYTLNSHINQTLGFDLSLSKEFCSNLLRADPNDTVSLPPNSTSGSFEGVPEYPLFRRLGSALYQCIISRSFCKTYDTIEFINEDNSLKQKEEQWNKLILEKGSELMNVLMATFHELHVQEPFFSLLKDGLKTIEGRCADDNYSRIEPGALLLINKSVVLEVKDVRRYPSFLKMLEAESLSKVLPGVKTIEEGVEVYRKFYTEEKEMSNGVLAICVSKSPYQPYLSLARMLSGLGYTGIQSLLGIAHTVGTISDALPPSRSTLLSSFTLPYRPNVKGSALTHGARALAKHSERCSIKYWGILDGSNSNKNMLALNVINRLIASCRWSNVHIVPQHGAVFEIRVADGYGARWSEDGTQDN</sequence>
<proteinExistence type="predicted"/>
<dbReference type="PANTHER" id="PTHR34204">
    <property type="entry name" value="RNA-BINDING ASCH DOMAIN PROTEIN"/>
    <property type="match status" value="1"/>
</dbReference>
<keyword evidence="3" id="KW-1185">Reference proteome</keyword>
<name>B9T6H1_RICCO</name>
<dbReference type="InterPro" id="IPR007374">
    <property type="entry name" value="ASCH_domain"/>
</dbReference>
<gene>
    <name evidence="2" type="ORF">RCOM_1205550</name>
</gene>